<accession>A0ABU9TRH5</accession>
<comment type="caution">
    <text evidence="1">The sequence shown here is derived from an EMBL/GenBank/DDBJ whole genome shotgun (WGS) entry which is preliminary data.</text>
</comment>
<keyword evidence="2" id="KW-1185">Reference proteome</keyword>
<sequence>MPKFIIERDIPDIGSADDAALSAAAEKSNSVLSAMQSEDKDISWEHSYVVGNKTFCIYNSADEALIHEHAERSGFPANTISEIKSQIDPTTADE</sequence>
<protein>
    <submittedName>
        <fullName evidence="1">DUF4242 domain-containing protein</fullName>
    </submittedName>
</protein>
<organism evidence="1 2">
    <name type="scientific">Neptuniibacter pectenicola</name>
    <dbReference type="NCBI Taxonomy" id="1806669"/>
    <lineage>
        <taxon>Bacteria</taxon>
        <taxon>Pseudomonadati</taxon>
        <taxon>Pseudomonadota</taxon>
        <taxon>Gammaproteobacteria</taxon>
        <taxon>Oceanospirillales</taxon>
        <taxon>Oceanospirillaceae</taxon>
        <taxon>Neptuniibacter</taxon>
    </lineage>
</organism>
<evidence type="ECO:0000313" key="2">
    <source>
        <dbReference type="Proteomes" id="UP001449225"/>
    </source>
</evidence>
<dbReference type="EMBL" id="JBBMRA010000005">
    <property type="protein sequence ID" value="MEM5536331.1"/>
    <property type="molecule type" value="Genomic_DNA"/>
</dbReference>
<reference evidence="1 2" key="1">
    <citation type="submission" date="2024-03" db="EMBL/GenBank/DDBJ databases">
        <title>Community enrichment and isolation of bacterial strains for fucoidan degradation.</title>
        <authorList>
            <person name="Sichert A."/>
        </authorList>
    </citation>
    <scope>NUCLEOTIDE SEQUENCE [LARGE SCALE GENOMIC DNA]</scope>
    <source>
        <strain evidence="1 2">AS76</strain>
    </source>
</reference>
<proteinExistence type="predicted"/>
<dbReference type="RefSeq" id="WP_067985839.1">
    <property type="nucleotide sequence ID" value="NZ_CAXBCE010000003.1"/>
</dbReference>
<gene>
    <name evidence="1" type="ORF">WNY58_07985</name>
</gene>
<dbReference type="Pfam" id="PF14026">
    <property type="entry name" value="SCO4226-like"/>
    <property type="match status" value="1"/>
</dbReference>
<dbReference type="InterPro" id="IPR025336">
    <property type="entry name" value="SCO4226-like"/>
</dbReference>
<dbReference type="Proteomes" id="UP001449225">
    <property type="component" value="Unassembled WGS sequence"/>
</dbReference>
<evidence type="ECO:0000313" key="1">
    <source>
        <dbReference type="EMBL" id="MEM5536331.1"/>
    </source>
</evidence>
<name>A0ABU9TRH5_9GAMM</name>